<evidence type="ECO:0000313" key="2">
    <source>
        <dbReference type="EMBL" id="OAT07328.1"/>
    </source>
</evidence>
<gene>
    <name evidence="2" type="ORF">BDBG_03402</name>
</gene>
<dbReference type="EMBL" id="GG657452">
    <property type="protein sequence ID" value="OAT07328.1"/>
    <property type="molecule type" value="Genomic_DNA"/>
</dbReference>
<reference evidence="3" key="1">
    <citation type="journal article" date="2015" name="PLoS Genet.">
        <title>The dynamic genome and transcriptome of the human fungal pathogen Blastomyces and close relative Emmonsia.</title>
        <authorList>
            <person name="Munoz J.F."/>
            <person name="Gauthier G.M."/>
            <person name="Desjardins C.A."/>
            <person name="Gallo J.E."/>
            <person name="Holder J."/>
            <person name="Sullivan T.D."/>
            <person name="Marty A.J."/>
            <person name="Carmen J.C."/>
            <person name="Chen Z."/>
            <person name="Ding L."/>
            <person name="Gujja S."/>
            <person name="Magrini V."/>
            <person name="Misas E."/>
            <person name="Mitreva M."/>
            <person name="Priest M."/>
            <person name="Saif S."/>
            <person name="Whiston E.A."/>
            <person name="Young S."/>
            <person name="Zeng Q."/>
            <person name="Goldman W.E."/>
            <person name="Mardis E.R."/>
            <person name="Taylor J.W."/>
            <person name="McEwen J.G."/>
            <person name="Clay O.K."/>
            <person name="Klein B.S."/>
            <person name="Cuomo C.A."/>
        </authorList>
    </citation>
    <scope>NUCLEOTIDE SEQUENCE [LARGE SCALE GENOMIC DNA]</scope>
    <source>
        <strain evidence="3">SLH14081</strain>
    </source>
</reference>
<dbReference type="KEGG" id="bgh:BDBG_03402"/>
<dbReference type="Proteomes" id="UP000002038">
    <property type="component" value="Unassembled WGS sequence"/>
</dbReference>
<dbReference type="AlphaFoldDB" id="A0A179UJC5"/>
<feature type="region of interest" description="Disordered" evidence="1">
    <location>
        <begin position="1"/>
        <end position="30"/>
    </location>
</feature>
<name>A0A179UJC5_BLAGS</name>
<dbReference type="VEuPathDB" id="FungiDB:BDBG_03402"/>
<proteinExistence type="predicted"/>
<keyword evidence="3" id="KW-1185">Reference proteome</keyword>
<protein>
    <submittedName>
        <fullName evidence="2">Uncharacterized protein</fullName>
    </submittedName>
</protein>
<dbReference type="RefSeq" id="XP_031577719.1">
    <property type="nucleotide sequence ID" value="XM_031721234.1"/>
</dbReference>
<accession>A0A179UJC5</accession>
<organism evidence="2 3">
    <name type="scientific">Blastomyces gilchristii (strain SLH14081)</name>
    <name type="common">Blastomyces dermatitidis</name>
    <dbReference type="NCBI Taxonomy" id="559298"/>
    <lineage>
        <taxon>Eukaryota</taxon>
        <taxon>Fungi</taxon>
        <taxon>Dikarya</taxon>
        <taxon>Ascomycota</taxon>
        <taxon>Pezizomycotina</taxon>
        <taxon>Eurotiomycetes</taxon>
        <taxon>Eurotiomycetidae</taxon>
        <taxon>Onygenales</taxon>
        <taxon>Ajellomycetaceae</taxon>
        <taxon>Blastomyces</taxon>
    </lineage>
</organism>
<dbReference type="GeneID" id="8509890"/>
<evidence type="ECO:0000256" key="1">
    <source>
        <dbReference type="SAM" id="MobiDB-lite"/>
    </source>
</evidence>
<evidence type="ECO:0000313" key="3">
    <source>
        <dbReference type="Proteomes" id="UP000002038"/>
    </source>
</evidence>
<sequence length="87" mass="9113">MALRFLQGADSPFSIQSSNPLPPSTIELSPSPHSLGSSLRFASLQATSYSATGIEDSFASHLCRAELITGSSYVLGPLLLDASKDSI</sequence>